<keyword evidence="7 14" id="KW-1133">Transmembrane helix</keyword>
<keyword evidence="8 14" id="KW-0406">Ion transport</keyword>
<feature type="domain" description="Neurotransmitter-gated ion-channel ligand-binding" evidence="15">
    <location>
        <begin position="3"/>
        <end position="160"/>
    </location>
</feature>
<keyword evidence="11" id="KW-0868">Chloride</keyword>
<evidence type="ECO:0000256" key="11">
    <source>
        <dbReference type="ARBA" id="ARBA00023214"/>
    </source>
</evidence>
<dbReference type="InterPro" id="IPR018000">
    <property type="entry name" value="Neurotransmitter_ion_chnl_CS"/>
</dbReference>
<keyword evidence="4" id="KW-1003">Cell membrane</keyword>
<feature type="domain" description="Neurotransmitter-gated ion-channel transmembrane" evidence="16">
    <location>
        <begin position="186"/>
        <end position="240"/>
    </location>
</feature>
<dbReference type="Proteomes" id="UP000314982">
    <property type="component" value="Unassembled WGS sequence"/>
</dbReference>
<dbReference type="Ensembl" id="ENSHHUT00000003496.1">
    <property type="protein sequence ID" value="ENSHHUP00000003375.1"/>
    <property type="gene ID" value="ENSHHUG00000002116.1"/>
</dbReference>
<dbReference type="PRINTS" id="PR00252">
    <property type="entry name" value="NRIONCHANNEL"/>
</dbReference>
<organism evidence="17 18">
    <name type="scientific">Hucho hucho</name>
    <name type="common">huchen</name>
    <dbReference type="NCBI Taxonomy" id="62062"/>
    <lineage>
        <taxon>Eukaryota</taxon>
        <taxon>Metazoa</taxon>
        <taxon>Chordata</taxon>
        <taxon>Craniata</taxon>
        <taxon>Vertebrata</taxon>
        <taxon>Euteleostomi</taxon>
        <taxon>Actinopterygii</taxon>
        <taxon>Neopterygii</taxon>
        <taxon>Teleostei</taxon>
        <taxon>Protacanthopterygii</taxon>
        <taxon>Salmoniformes</taxon>
        <taxon>Salmonidae</taxon>
        <taxon>Salmoninae</taxon>
        <taxon>Hucho</taxon>
    </lineage>
</organism>
<dbReference type="InterPro" id="IPR006201">
    <property type="entry name" value="Neur_channel"/>
</dbReference>
<dbReference type="GO" id="GO:0034707">
    <property type="term" value="C:chloride channel complex"/>
    <property type="evidence" value="ECO:0007669"/>
    <property type="project" value="UniProtKB-KW"/>
</dbReference>
<dbReference type="InterPro" id="IPR006028">
    <property type="entry name" value="GABAA/Glycine_rcpt"/>
</dbReference>
<accession>A0A4W5JZ40</accession>
<dbReference type="SUPFAM" id="SSF90112">
    <property type="entry name" value="Neurotransmitter-gated ion-channel transmembrane pore"/>
    <property type="match status" value="1"/>
</dbReference>
<evidence type="ECO:0000256" key="8">
    <source>
        <dbReference type="ARBA" id="ARBA00023065"/>
    </source>
</evidence>
<name>A0A4W5JZ40_9TELE</name>
<evidence type="ECO:0000313" key="17">
    <source>
        <dbReference type="Ensembl" id="ENSHHUP00000003375.1"/>
    </source>
</evidence>
<dbReference type="GO" id="GO:0005254">
    <property type="term" value="F:chloride channel activity"/>
    <property type="evidence" value="ECO:0007669"/>
    <property type="project" value="UniProtKB-KW"/>
</dbReference>
<dbReference type="InterPro" id="IPR006029">
    <property type="entry name" value="Neurotrans-gated_channel_TM"/>
</dbReference>
<evidence type="ECO:0000256" key="3">
    <source>
        <dbReference type="ARBA" id="ARBA00022448"/>
    </source>
</evidence>
<reference evidence="17" key="3">
    <citation type="submission" date="2025-09" db="UniProtKB">
        <authorList>
            <consortium name="Ensembl"/>
        </authorList>
    </citation>
    <scope>IDENTIFICATION</scope>
</reference>
<keyword evidence="5 14" id="KW-0812">Transmembrane</keyword>
<dbReference type="FunFam" id="2.70.170.10:FF:000007">
    <property type="entry name" value="Gamma-aminobutyric acid type A receptor rho2 subunit"/>
    <property type="match status" value="1"/>
</dbReference>
<dbReference type="Gene3D" id="1.20.58.390">
    <property type="entry name" value="Neurotransmitter-gated ion-channel transmembrane domain"/>
    <property type="match status" value="1"/>
</dbReference>
<evidence type="ECO:0000259" key="16">
    <source>
        <dbReference type="Pfam" id="PF02932"/>
    </source>
</evidence>
<dbReference type="PANTHER" id="PTHR18945">
    <property type="entry name" value="NEUROTRANSMITTER GATED ION CHANNEL"/>
    <property type="match status" value="1"/>
</dbReference>
<protein>
    <recommendedName>
        <fullName evidence="13">GABA(C) receptor</fullName>
    </recommendedName>
</protein>
<dbReference type="SUPFAM" id="SSF63712">
    <property type="entry name" value="Nicotinic receptor ligand binding domain-like"/>
    <property type="match status" value="1"/>
</dbReference>
<evidence type="ECO:0000256" key="2">
    <source>
        <dbReference type="ARBA" id="ARBA00004236"/>
    </source>
</evidence>
<dbReference type="PROSITE" id="PS00236">
    <property type="entry name" value="NEUROTR_ION_CHANNEL"/>
    <property type="match status" value="1"/>
</dbReference>
<evidence type="ECO:0000259" key="15">
    <source>
        <dbReference type="Pfam" id="PF02931"/>
    </source>
</evidence>
<proteinExistence type="inferred from homology"/>
<dbReference type="GO" id="GO:0005230">
    <property type="term" value="F:extracellular ligand-gated monoatomic ion channel activity"/>
    <property type="evidence" value="ECO:0007669"/>
    <property type="project" value="InterPro"/>
</dbReference>
<dbReference type="GO" id="GO:0004888">
    <property type="term" value="F:transmembrane signaling receptor activity"/>
    <property type="evidence" value="ECO:0007669"/>
    <property type="project" value="InterPro"/>
</dbReference>
<keyword evidence="18" id="KW-1185">Reference proteome</keyword>
<dbReference type="Pfam" id="PF02932">
    <property type="entry name" value="Neur_chan_memb"/>
    <property type="match status" value="1"/>
</dbReference>
<evidence type="ECO:0000256" key="5">
    <source>
        <dbReference type="ARBA" id="ARBA00022692"/>
    </source>
</evidence>
<dbReference type="InterPro" id="IPR006202">
    <property type="entry name" value="Neur_chan_lig-bd"/>
</dbReference>
<dbReference type="InterPro" id="IPR036734">
    <property type="entry name" value="Neur_chan_lig-bd_sf"/>
</dbReference>
<keyword evidence="12 14" id="KW-0407">Ion channel</keyword>
<evidence type="ECO:0000256" key="9">
    <source>
        <dbReference type="ARBA" id="ARBA00023136"/>
    </source>
</evidence>
<comment type="caution">
    <text evidence="14">Lacks conserved residue(s) required for the propagation of feature annotation.</text>
</comment>
<dbReference type="STRING" id="62062.ENSHHUP00000003375"/>
<reference evidence="18" key="1">
    <citation type="submission" date="2018-06" db="EMBL/GenBank/DDBJ databases">
        <title>Genome assembly of Danube salmon.</title>
        <authorList>
            <person name="Macqueen D.J."/>
            <person name="Gundappa M.K."/>
        </authorList>
    </citation>
    <scope>NUCLEOTIDE SEQUENCE [LARGE SCALE GENOMIC DNA]</scope>
</reference>
<evidence type="ECO:0000256" key="6">
    <source>
        <dbReference type="ARBA" id="ARBA00022729"/>
    </source>
</evidence>
<keyword evidence="10" id="KW-0869">Chloride channel</keyword>
<dbReference type="PRINTS" id="PR00253">
    <property type="entry name" value="GABAARECEPTR"/>
</dbReference>
<feature type="transmembrane region" description="Helical" evidence="14">
    <location>
        <begin position="158"/>
        <end position="179"/>
    </location>
</feature>
<evidence type="ECO:0000256" key="4">
    <source>
        <dbReference type="ARBA" id="ARBA00022475"/>
    </source>
</evidence>
<dbReference type="GO" id="GO:0005886">
    <property type="term" value="C:plasma membrane"/>
    <property type="evidence" value="ECO:0007669"/>
    <property type="project" value="UniProtKB-SubCell"/>
</dbReference>
<comment type="similarity">
    <text evidence="14">Belongs to the ligand-gated ion channel (TC 1.A.9) family.</text>
</comment>
<feature type="transmembrane region" description="Helical" evidence="14">
    <location>
        <begin position="186"/>
        <end position="203"/>
    </location>
</feature>
<evidence type="ECO:0000256" key="14">
    <source>
        <dbReference type="RuleBase" id="RU000687"/>
    </source>
</evidence>
<dbReference type="AlphaFoldDB" id="A0A4W5JZ40"/>
<keyword evidence="6" id="KW-0732">Signal</keyword>
<feature type="transmembrane region" description="Helical" evidence="14">
    <location>
        <begin position="215"/>
        <end position="238"/>
    </location>
</feature>
<dbReference type="InterPro" id="IPR038050">
    <property type="entry name" value="Neuro_actylchol_rec"/>
</dbReference>
<evidence type="ECO:0000256" key="13">
    <source>
        <dbReference type="ARBA" id="ARBA00031054"/>
    </source>
</evidence>
<keyword evidence="3 14" id="KW-0813">Transport</keyword>
<reference evidence="17" key="2">
    <citation type="submission" date="2025-08" db="UniProtKB">
        <authorList>
            <consortium name="Ensembl"/>
        </authorList>
    </citation>
    <scope>IDENTIFICATION</scope>
</reference>
<dbReference type="InterPro" id="IPR036719">
    <property type="entry name" value="Neuro-gated_channel_TM_sf"/>
</dbReference>
<dbReference type="Gene3D" id="2.70.170.10">
    <property type="entry name" value="Neurotransmitter-gated ion-channel ligand-binding domain"/>
    <property type="match status" value="1"/>
</dbReference>
<evidence type="ECO:0000256" key="1">
    <source>
        <dbReference type="ARBA" id="ARBA00004141"/>
    </source>
</evidence>
<evidence type="ECO:0000256" key="10">
    <source>
        <dbReference type="ARBA" id="ARBA00023173"/>
    </source>
</evidence>
<sequence length="334" mass="38773">MCVHVESIDSISEVNMDFTMTLYLRHYWKDERLAFPSRSNVSRTFDGRLVKKMWVPDVFFVHSKRSFIHDTTMENIMIRVYPDGSILYSVRITVTALCSMDFSSFPLDTQNCSLELESYAYNENDLMLYWKNGNDSLRTDEIVLSQFFIKKFHPSSGLAFYSSTGLSGYLCVCSAFHAFHVSHLRGITTVLTMSTIITGVSSSMPQVSYVKAVDIYLWTSFLFVFLSVIEYAAVNYCSTLEEMRRLKRGKVRGHPYYTWSRERLSLTGYVLRETPLQNPEDPPTEGTRLRRQRSVQENVDLLLSNSYLIDSYSRMAFPLSYLLFNTIYWSMYSS</sequence>
<dbReference type="GeneTree" id="ENSGT00940000159906"/>
<dbReference type="Pfam" id="PF02931">
    <property type="entry name" value="Neur_chan_LBD"/>
    <property type="match status" value="1"/>
</dbReference>
<keyword evidence="9 14" id="KW-0472">Membrane</keyword>
<evidence type="ECO:0000256" key="7">
    <source>
        <dbReference type="ARBA" id="ARBA00022989"/>
    </source>
</evidence>
<evidence type="ECO:0000256" key="12">
    <source>
        <dbReference type="ARBA" id="ARBA00023303"/>
    </source>
</evidence>
<comment type="subcellular location">
    <subcellularLocation>
        <location evidence="2">Cell membrane</location>
    </subcellularLocation>
    <subcellularLocation>
        <location evidence="1">Membrane</location>
        <topology evidence="1">Multi-pass membrane protein</topology>
    </subcellularLocation>
</comment>
<evidence type="ECO:0000313" key="18">
    <source>
        <dbReference type="Proteomes" id="UP000314982"/>
    </source>
</evidence>